<evidence type="ECO:0000256" key="1">
    <source>
        <dbReference type="ARBA" id="ARBA00007835"/>
    </source>
</evidence>
<dbReference type="EMBL" id="OU963904">
    <property type="protein sequence ID" value="CAH0398412.1"/>
    <property type="molecule type" value="Genomic_DNA"/>
</dbReference>
<comment type="function">
    <text evidence="7">Putative phospholipase.</text>
</comment>
<keyword evidence="5 7" id="KW-0443">Lipid metabolism</keyword>
<dbReference type="InterPro" id="IPR007000">
    <property type="entry name" value="PLipase_B-like"/>
</dbReference>
<gene>
    <name evidence="9" type="ORF">CHILSU_LOCUS1532</name>
</gene>
<keyword evidence="10" id="KW-1185">Reference proteome</keyword>
<proteinExistence type="inferred from homology"/>
<sequence>MTKILKVVGASWLQTKISSYVLGILGVLAILALFVGQIERIQEDGNYAATVFYSEKTGYRIEYWGQSNELADIPKGAARAYFRMDVETTGWSLLEVETNPLFPDEIQAYAAGIVEGALTWSLIHNHLENTIRERCDGTSLEKQCNKLRDALDKSVDIWKSHADERGSVDPFWHQVSLYYIQISGIFTGWKHGVERSQNEYDTDISDLYWLNSVGEVTEIQHKLNISLDADVIDALPDLSSGFLRIANETVEGSTFKKIYLAQNKAASYTSMTRILKRYKLNYHQTSKNTSELVPGLTVDFSGYPGSVTSQDEFYFVKGDHRLAISGISLKNYNDKLWKEVNITHQVPLGPRVHAANHLAQNVSSWAHILAGSNSGTGSKQWLVVDFDMLDQVNEPPLEENHSRHINNYIVTESTITRDVKHTVIHANSSINRSKGLAWLVEQVPGRTHSADLSEALLVQGYWATYGLPFFNDISEDTQIHHMEKLYGNVFSEAESPRAVLFKRGFKNATSLDSIVKLMRQNNVTAINRASNETDCDSGLSCMIDETGYWSVLGVRGDMVHKHKEAYGIIDTKVISGMTNQMSTEFNALSGPPYTKINTTKFNKGNVAPIYTHQFDNKPSIDGLEIRDLVKHQIEEARQEDLEYLNRDVIKPFQWSESEYKDRKRLGLPDNWAFQPIIPKWSW</sequence>
<keyword evidence="2" id="KW-0732">Signal</keyword>
<evidence type="ECO:0000313" key="10">
    <source>
        <dbReference type="Proteomes" id="UP001153292"/>
    </source>
</evidence>
<reference evidence="9" key="1">
    <citation type="submission" date="2021-12" db="EMBL/GenBank/DDBJ databases">
        <authorList>
            <person name="King R."/>
        </authorList>
    </citation>
    <scope>NUCLEOTIDE SEQUENCE</scope>
</reference>
<keyword evidence="8" id="KW-0812">Transmembrane</keyword>
<dbReference type="PANTHER" id="PTHR12370:SF3">
    <property type="entry name" value="PHOSPHOLIPASE B-LIKE 2-RELATED"/>
    <property type="match status" value="1"/>
</dbReference>
<keyword evidence="8" id="KW-0472">Membrane</keyword>
<keyword evidence="8" id="KW-1133">Transmembrane helix</keyword>
<accession>A0ABN8ATT7</accession>
<organism evidence="9 10">
    <name type="scientific">Chilo suppressalis</name>
    <name type="common">Asiatic rice borer moth</name>
    <dbReference type="NCBI Taxonomy" id="168631"/>
    <lineage>
        <taxon>Eukaryota</taxon>
        <taxon>Metazoa</taxon>
        <taxon>Ecdysozoa</taxon>
        <taxon>Arthropoda</taxon>
        <taxon>Hexapoda</taxon>
        <taxon>Insecta</taxon>
        <taxon>Pterygota</taxon>
        <taxon>Neoptera</taxon>
        <taxon>Endopterygota</taxon>
        <taxon>Lepidoptera</taxon>
        <taxon>Glossata</taxon>
        <taxon>Ditrysia</taxon>
        <taxon>Pyraloidea</taxon>
        <taxon>Crambidae</taxon>
        <taxon>Crambinae</taxon>
        <taxon>Chilo</taxon>
    </lineage>
</organism>
<dbReference type="PANTHER" id="PTHR12370">
    <property type="entry name" value="PHOSPHOLIPASE B-RELATED"/>
    <property type="match status" value="1"/>
</dbReference>
<dbReference type="Proteomes" id="UP001153292">
    <property type="component" value="Chromosome 11"/>
</dbReference>
<evidence type="ECO:0000256" key="5">
    <source>
        <dbReference type="ARBA" id="ARBA00023098"/>
    </source>
</evidence>
<dbReference type="EC" id="3.1.1.-" evidence="7"/>
<evidence type="ECO:0000256" key="7">
    <source>
        <dbReference type="RuleBase" id="RU364138"/>
    </source>
</evidence>
<feature type="transmembrane region" description="Helical" evidence="8">
    <location>
        <begin position="20"/>
        <end position="38"/>
    </location>
</feature>
<keyword evidence="6" id="KW-0325">Glycoprotein</keyword>
<evidence type="ECO:0000256" key="4">
    <source>
        <dbReference type="ARBA" id="ARBA00022963"/>
    </source>
</evidence>
<dbReference type="Pfam" id="PF04916">
    <property type="entry name" value="Phospholip_B"/>
    <property type="match status" value="1"/>
</dbReference>
<name>A0ABN8ATT7_CHISP</name>
<evidence type="ECO:0000256" key="2">
    <source>
        <dbReference type="ARBA" id="ARBA00022729"/>
    </source>
</evidence>
<keyword evidence="4 7" id="KW-0442">Lipid degradation</keyword>
<protein>
    <recommendedName>
        <fullName evidence="7">Phospholipase B-like</fullName>
        <ecNumber evidence="7">3.1.1.-</ecNumber>
    </recommendedName>
</protein>
<dbReference type="Gene3D" id="3.60.60.30">
    <property type="match status" value="1"/>
</dbReference>
<evidence type="ECO:0000313" key="9">
    <source>
        <dbReference type="EMBL" id="CAH0398412.1"/>
    </source>
</evidence>
<evidence type="ECO:0000256" key="6">
    <source>
        <dbReference type="ARBA" id="ARBA00023180"/>
    </source>
</evidence>
<evidence type="ECO:0000256" key="3">
    <source>
        <dbReference type="ARBA" id="ARBA00022801"/>
    </source>
</evidence>
<comment type="similarity">
    <text evidence="1 7">Belongs to the phospholipase B-like family.</text>
</comment>
<evidence type="ECO:0000256" key="8">
    <source>
        <dbReference type="SAM" id="Phobius"/>
    </source>
</evidence>
<keyword evidence="3 7" id="KW-0378">Hydrolase</keyword>